<dbReference type="EMBL" id="UINC01060913">
    <property type="protein sequence ID" value="SVB85928.1"/>
    <property type="molecule type" value="Genomic_DNA"/>
</dbReference>
<sequence length="320" mass="35641">VPTWVAKAPGPEGEFLRQAGIDKRWVTSSGYMHCISASGKFLGGRPCDAVLEKFQELPEAERKPGALSFGKLAATEQLIPAPPDGGLVLRVHARFLARDDKGQLRHAQTTDFPLMLAKANVLRSWNLFLQPNTEYMWLTRDELRALVPASPMKGQQLKVDPVIAMRMARFHLTPQRATTSEGGIIHPKRVKEARLMLKIESVTPQSILMKLEGRIHWGSDFDPTKATTPNGPLAQGFATPLDGRLEYDRKKKIFNRLDIVALGDTWGRWGDANGRSMYVERPGRSPFGFALELATGNNPTDRIPPGGNGRYVTDRGYFRK</sequence>
<organism evidence="1">
    <name type="scientific">marine metagenome</name>
    <dbReference type="NCBI Taxonomy" id="408172"/>
    <lineage>
        <taxon>unclassified sequences</taxon>
        <taxon>metagenomes</taxon>
        <taxon>ecological metagenomes</taxon>
    </lineage>
</organism>
<evidence type="ECO:0000313" key="1">
    <source>
        <dbReference type="EMBL" id="SVB85928.1"/>
    </source>
</evidence>
<protein>
    <submittedName>
        <fullName evidence="1">Uncharacterized protein</fullName>
    </submittedName>
</protein>
<gene>
    <name evidence="1" type="ORF">METZ01_LOCUS238782</name>
</gene>
<feature type="non-terminal residue" evidence="1">
    <location>
        <position position="1"/>
    </location>
</feature>
<accession>A0A382HF37</accession>
<reference evidence="1" key="1">
    <citation type="submission" date="2018-05" db="EMBL/GenBank/DDBJ databases">
        <authorList>
            <person name="Lanie J.A."/>
            <person name="Ng W.-L."/>
            <person name="Kazmierczak K.M."/>
            <person name="Andrzejewski T.M."/>
            <person name="Davidsen T.M."/>
            <person name="Wayne K.J."/>
            <person name="Tettelin H."/>
            <person name="Glass J.I."/>
            <person name="Rusch D."/>
            <person name="Podicherti R."/>
            <person name="Tsui H.-C.T."/>
            <person name="Winkler M.E."/>
        </authorList>
    </citation>
    <scope>NUCLEOTIDE SEQUENCE</scope>
</reference>
<name>A0A382HF37_9ZZZZ</name>
<proteinExistence type="predicted"/>
<dbReference type="AlphaFoldDB" id="A0A382HF37"/>